<reference evidence="1 2" key="1">
    <citation type="submission" date="2019-08" db="EMBL/GenBank/DDBJ databases">
        <title>Whole genome of Aphis craccivora.</title>
        <authorList>
            <person name="Voronova N.V."/>
            <person name="Shulinski R.S."/>
            <person name="Bandarenka Y.V."/>
            <person name="Zhorov D.G."/>
            <person name="Warner D."/>
        </authorList>
    </citation>
    <scope>NUCLEOTIDE SEQUENCE [LARGE SCALE GENOMIC DNA]</scope>
    <source>
        <strain evidence="1">180601</strain>
        <tissue evidence="1">Whole Body</tissue>
    </source>
</reference>
<dbReference type="EMBL" id="VUJU01014563">
    <property type="protein sequence ID" value="KAF0701797.1"/>
    <property type="molecule type" value="Genomic_DNA"/>
</dbReference>
<name>A0A6G0VNT1_APHCR</name>
<accession>A0A6G0VNT1</accession>
<organism evidence="1 2">
    <name type="scientific">Aphis craccivora</name>
    <name type="common">Cowpea aphid</name>
    <dbReference type="NCBI Taxonomy" id="307492"/>
    <lineage>
        <taxon>Eukaryota</taxon>
        <taxon>Metazoa</taxon>
        <taxon>Ecdysozoa</taxon>
        <taxon>Arthropoda</taxon>
        <taxon>Hexapoda</taxon>
        <taxon>Insecta</taxon>
        <taxon>Pterygota</taxon>
        <taxon>Neoptera</taxon>
        <taxon>Paraneoptera</taxon>
        <taxon>Hemiptera</taxon>
        <taxon>Sternorrhyncha</taxon>
        <taxon>Aphidomorpha</taxon>
        <taxon>Aphidoidea</taxon>
        <taxon>Aphididae</taxon>
        <taxon>Aphidini</taxon>
        <taxon>Aphis</taxon>
        <taxon>Aphis</taxon>
    </lineage>
</organism>
<sequence>MDNSTSLFVLFFGLNHVHESNKSLDKQKKILHHRWSILNSKIRITNFMLVTSMYDDLDFKSNFRLTRSSIEVLMCKVKPFYFPRLTKVGRPLVAFEKSTLMTVWYMSNTETFRQVGDRFGLSRGLACRTIHKFIRALSKILDEFIIGLYEVPQQAVCNAHLQFTYIFSGWPGSSHDARVFKNCSLGNTLLETPQEII</sequence>
<dbReference type="AlphaFoldDB" id="A0A6G0VNT1"/>
<evidence type="ECO:0000313" key="1">
    <source>
        <dbReference type="EMBL" id="KAF0701797.1"/>
    </source>
</evidence>
<feature type="non-terminal residue" evidence="1">
    <location>
        <position position="197"/>
    </location>
</feature>
<proteinExistence type="predicted"/>
<dbReference type="OrthoDB" id="6582221at2759"/>
<evidence type="ECO:0000313" key="2">
    <source>
        <dbReference type="Proteomes" id="UP000478052"/>
    </source>
</evidence>
<dbReference type="Proteomes" id="UP000478052">
    <property type="component" value="Unassembled WGS sequence"/>
</dbReference>
<gene>
    <name evidence="1" type="ORF">FWK35_00035592</name>
</gene>
<comment type="caution">
    <text evidence="1">The sequence shown here is derived from an EMBL/GenBank/DDBJ whole genome shotgun (WGS) entry which is preliminary data.</text>
</comment>
<keyword evidence="2" id="KW-1185">Reference proteome</keyword>
<protein>
    <submittedName>
        <fullName evidence="1">Protein ALP1-like</fullName>
    </submittedName>
</protein>